<keyword evidence="2" id="KW-0808">Transferase</keyword>
<evidence type="ECO:0000313" key="2">
    <source>
        <dbReference type="EMBL" id="ETZ04895.1"/>
    </source>
</evidence>
<evidence type="ECO:0000256" key="1">
    <source>
        <dbReference type="SAM" id="Phobius"/>
    </source>
</evidence>
<evidence type="ECO:0000313" key="3">
    <source>
        <dbReference type="Proteomes" id="UP000026922"/>
    </source>
</evidence>
<sequence>MLFYLSHMTYYASFFNLFRYLTFRSIGALMSSFFIVFLVGKPFIRWMKNMQKGGAAYSS</sequence>
<keyword evidence="1" id="KW-1133">Transmembrane helix</keyword>
<keyword evidence="1" id="KW-0812">Transmembrane</keyword>
<keyword evidence="1" id="KW-0472">Membrane</keyword>
<name>A0A061JG88_9PROT</name>
<dbReference type="EMBL" id="ARPM03000135">
    <property type="protein sequence ID" value="ETZ04895.1"/>
    <property type="molecule type" value="Genomic_DNA"/>
</dbReference>
<proteinExistence type="predicted"/>
<gene>
    <name evidence="2" type="ORF">K737_300690</name>
</gene>
<dbReference type="Proteomes" id="UP000026922">
    <property type="component" value="Unassembled WGS sequence"/>
</dbReference>
<keyword evidence="3" id="KW-1185">Reference proteome</keyword>
<organism evidence="2 3">
    <name type="scientific">Holospora undulata HU1</name>
    <dbReference type="NCBI Taxonomy" id="1321371"/>
    <lineage>
        <taxon>Bacteria</taxon>
        <taxon>Pseudomonadati</taxon>
        <taxon>Pseudomonadota</taxon>
        <taxon>Alphaproteobacteria</taxon>
        <taxon>Holosporales</taxon>
        <taxon>Holosporaceae</taxon>
        <taxon>Holospora</taxon>
    </lineage>
</organism>
<dbReference type="GO" id="GO:0016740">
    <property type="term" value="F:transferase activity"/>
    <property type="evidence" value="ECO:0007669"/>
    <property type="project" value="UniProtKB-KW"/>
</dbReference>
<dbReference type="AlphaFoldDB" id="A0A061JG88"/>
<reference evidence="2 3" key="1">
    <citation type="journal article" date="2013" name="Genome Announc.">
        <title>Draft Genome Sequence of Holospora undulata Strain HU1, a Micronucleus-Specific Symbiont of the Ciliate Paramecium caudatum.</title>
        <authorList>
            <person name="Dohra H."/>
            <person name="Suzuki H."/>
            <person name="Suzuki T."/>
            <person name="Tanaka K."/>
            <person name="Fujishima M."/>
        </authorList>
    </citation>
    <scope>NUCLEOTIDE SEQUENCE [LARGE SCALE GENOMIC DNA]</scope>
    <source>
        <strain evidence="2 3">HU1</strain>
    </source>
</reference>
<feature type="transmembrane region" description="Helical" evidence="1">
    <location>
        <begin position="20"/>
        <end position="40"/>
    </location>
</feature>
<accession>A0A061JG88</accession>
<comment type="caution">
    <text evidence="2">The sequence shown here is derived from an EMBL/GenBank/DDBJ whole genome shotgun (WGS) entry which is preliminary data.</text>
</comment>
<protein>
    <submittedName>
        <fullName evidence="2">Phospho-N-acetylmuramoyl-pentapeptide-transferase</fullName>
    </submittedName>
</protein>